<dbReference type="SMART" id="SM00175">
    <property type="entry name" value="RAB"/>
    <property type="match status" value="1"/>
</dbReference>
<dbReference type="GO" id="GO:0030010">
    <property type="term" value="P:establishment of cell polarity"/>
    <property type="evidence" value="ECO:0007669"/>
    <property type="project" value="UniProtKB-ARBA"/>
</dbReference>
<name>A0A078ASV0_STYLE</name>
<comment type="similarity">
    <text evidence="1">Belongs to the small GTPase superfamily. Arf family.</text>
</comment>
<dbReference type="FunFam" id="3.40.50.300:FF:000412">
    <property type="entry name" value="ADP-ribosylation factor 1"/>
    <property type="match status" value="1"/>
</dbReference>
<dbReference type="OrthoDB" id="307986at2759"/>
<evidence type="ECO:0000313" key="6">
    <source>
        <dbReference type="EMBL" id="CDW85096.1"/>
    </source>
</evidence>
<organism evidence="6 7">
    <name type="scientific">Stylonychia lemnae</name>
    <name type="common">Ciliate</name>
    <dbReference type="NCBI Taxonomy" id="5949"/>
    <lineage>
        <taxon>Eukaryota</taxon>
        <taxon>Sar</taxon>
        <taxon>Alveolata</taxon>
        <taxon>Ciliophora</taxon>
        <taxon>Intramacronucleata</taxon>
        <taxon>Spirotrichea</taxon>
        <taxon>Stichotrichia</taxon>
        <taxon>Sporadotrichida</taxon>
        <taxon>Oxytrichidae</taxon>
        <taxon>Stylonychinae</taxon>
        <taxon>Stylonychia</taxon>
    </lineage>
</organism>
<dbReference type="CDD" id="cd00878">
    <property type="entry name" value="Arf_Arl"/>
    <property type="match status" value="1"/>
</dbReference>
<evidence type="ECO:0000256" key="5">
    <source>
        <dbReference type="PIRSR" id="PIRSR606689-2"/>
    </source>
</evidence>
<dbReference type="SMART" id="SM00177">
    <property type="entry name" value="ARF"/>
    <property type="match status" value="1"/>
</dbReference>
<dbReference type="Gene3D" id="3.40.50.300">
    <property type="entry name" value="P-loop containing nucleotide triphosphate hydrolases"/>
    <property type="match status" value="1"/>
</dbReference>
<dbReference type="GO" id="GO:0003924">
    <property type="term" value="F:GTPase activity"/>
    <property type="evidence" value="ECO:0007669"/>
    <property type="project" value="InterPro"/>
</dbReference>
<dbReference type="GO" id="GO:0046872">
    <property type="term" value="F:metal ion binding"/>
    <property type="evidence" value="ECO:0007669"/>
    <property type="project" value="UniProtKB-KW"/>
</dbReference>
<dbReference type="AlphaFoldDB" id="A0A078ASV0"/>
<feature type="binding site" evidence="5">
    <location>
        <position position="32"/>
    </location>
    <ligand>
        <name>Mg(2+)</name>
        <dbReference type="ChEBI" id="CHEBI:18420"/>
    </ligand>
</feature>
<dbReference type="SMART" id="SM00173">
    <property type="entry name" value="RAS"/>
    <property type="match status" value="1"/>
</dbReference>
<keyword evidence="3 4" id="KW-0342">GTP-binding</keyword>
<reference evidence="6 7" key="1">
    <citation type="submission" date="2014-06" db="EMBL/GenBank/DDBJ databases">
        <authorList>
            <person name="Swart Estienne"/>
        </authorList>
    </citation>
    <scope>NUCLEOTIDE SEQUENCE [LARGE SCALE GENOMIC DNA]</scope>
    <source>
        <strain evidence="6 7">130c</strain>
    </source>
</reference>
<evidence type="ECO:0000256" key="3">
    <source>
        <dbReference type="ARBA" id="ARBA00023134"/>
    </source>
</evidence>
<feature type="binding site" evidence="5">
    <location>
        <position position="49"/>
    </location>
    <ligand>
        <name>Mg(2+)</name>
        <dbReference type="ChEBI" id="CHEBI:18420"/>
    </ligand>
</feature>
<protein>
    <submittedName>
        <fullName evidence="6">Adp-ribosylation factor</fullName>
    </submittedName>
</protein>
<dbReference type="Proteomes" id="UP000039865">
    <property type="component" value="Unassembled WGS sequence"/>
</dbReference>
<dbReference type="PROSITE" id="PS51419">
    <property type="entry name" value="RAB"/>
    <property type="match status" value="1"/>
</dbReference>
<dbReference type="Pfam" id="PF00025">
    <property type="entry name" value="Arf"/>
    <property type="match status" value="1"/>
</dbReference>
<dbReference type="NCBIfam" id="TIGR00231">
    <property type="entry name" value="small_GTP"/>
    <property type="match status" value="1"/>
</dbReference>
<dbReference type="InterPro" id="IPR024156">
    <property type="entry name" value="Small_GTPase_ARF"/>
</dbReference>
<gene>
    <name evidence="6" type="primary">Contig11081.g11846</name>
    <name evidence="6" type="ORF">STYLEM_14166</name>
</gene>
<evidence type="ECO:0000313" key="7">
    <source>
        <dbReference type="Proteomes" id="UP000039865"/>
    </source>
</evidence>
<feature type="binding site" evidence="4">
    <location>
        <begin position="127"/>
        <end position="130"/>
    </location>
    <ligand>
        <name>GTP</name>
        <dbReference type="ChEBI" id="CHEBI:37565"/>
    </ligand>
</feature>
<dbReference type="PRINTS" id="PR00328">
    <property type="entry name" value="SAR1GTPBP"/>
</dbReference>
<feature type="binding site" evidence="4">
    <location>
        <begin position="25"/>
        <end position="32"/>
    </location>
    <ligand>
        <name>GTP</name>
        <dbReference type="ChEBI" id="CHEBI:37565"/>
    </ligand>
</feature>
<dbReference type="InParanoid" id="A0A078ASV0"/>
<keyword evidence="5" id="KW-0460">Magnesium</keyword>
<evidence type="ECO:0000256" key="4">
    <source>
        <dbReference type="PIRSR" id="PIRSR606689-1"/>
    </source>
</evidence>
<sequence length="191" mass="21976">MGNWFTNVWDRLFNEKREFKLVIIGLDAAGKTTILNKMRFDEYINSAPTIGVNTEDIQVKNINIKVFDLAGQEKMRNVWKYYYSSIEGIIFVLDSGDTQRIMEAKDEIQNLLTNDEAKQVPILIFANKQDLPNAIRGPEMTDMLGLVEYVNKKTPTVKVQESSAVQDRGLLEGFEWIVDRIVQLAQQRSQQ</sequence>
<dbReference type="SMART" id="SM00178">
    <property type="entry name" value="SAR"/>
    <property type="match status" value="1"/>
</dbReference>
<feature type="binding site" evidence="4">
    <location>
        <position position="71"/>
    </location>
    <ligand>
        <name>GTP</name>
        <dbReference type="ChEBI" id="CHEBI:37565"/>
    </ligand>
</feature>
<dbReference type="EMBL" id="CCKQ01013433">
    <property type="protein sequence ID" value="CDW85096.1"/>
    <property type="molecule type" value="Genomic_DNA"/>
</dbReference>
<keyword evidence="5" id="KW-0479">Metal-binding</keyword>
<dbReference type="SUPFAM" id="SSF52540">
    <property type="entry name" value="P-loop containing nucleoside triphosphate hydrolases"/>
    <property type="match status" value="1"/>
</dbReference>
<keyword evidence="7" id="KW-1185">Reference proteome</keyword>
<dbReference type="OMA" id="EGFEWIV"/>
<dbReference type="PROSITE" id="PS51422">
    <property type="entry name" value="SAR1"/>
    <property type="match status" value="1"/>
</dbReference>
<dbReference type="InterPro" id="IPR005225">
    <property type="entry name" value="Small_GTP-bd"/>
</dbReference>
<accession>A0A078ASV0</accession>
<dbReference type="PANTHER" id="PTHR11711">
    <property type="entry name" value="ADP RIBOSYLATION FACTOR-RELATED"/>
    <property type="match status" value="1"/>
</dbReference>
<dbReference type="InterPro" id="IPR006689">
    <property type="entry name" value="Small_GTPase_ARF/SAR"/>
</dbReference>
<dbReference type="InterPro" id="IPR027417">
    <property type="entry name" value="P-loop_NTPase"/>
</dbReference>
<evidence type="ECO:0000256" key="2">
    <source>
        <dbReference type="ARBA" id="ARBA00022741"/>
    </source>
</evidence>
<dbReference type="PROSITE" id="PS51417">
    <property type="entry name" value="ARF"/>
    <property type="match status" value="1"/>
</dbReference>
<keyword evidence="2 4" id="KW-0547">Nucleotide-binding</keyword>
<dbReference type="GO" id="GO:0005525">
    <property type="term" value="F:GTP binding"/>
    <property type="evidence" value="ECO:0007669"/>
    <property type="project" value="UniProtKB-KW"/>
</dbReference>
<evidence type="ECO:0000256" key="1">
    <source>
        <dbReference type="ARBA" id="ARBA00010290"/>
    </source>
</evidence>
<proteinExistence type="inferred from homology"/>